<proteinExistence type="inferred from homology"/>
<dbReference type="Proteomes" id="UP000550736">
    <property type="component" value="Unassembled WGS sequence"/>
</dbReference>
<dbReference type="Proteomes" id="UP000291949">
    <property type="component" value="Unassembled WGS sequence"/>
</dbReference>
<dbReference type="GO" id="GO:0000287">
    <property type="term" value="F:magnesium ion binding"/>
    <property type="evidence" value="ECO:0007669"/>
    <property type="project" value="InterPro"/>
</dbReference>
<reference evidence="6 7" key="1">
    <citation type="journal article" date="2019" name="Sci. Transl. Med.">
        <title>Quorum sensing between bacterial species on the skin protects against epidermal injury in atopic dermatitis.</title>
        <authorList>
            <person name="Williams M.R."/>
        </authorList>
    </citation>
    <scope>NUCLEOTIDE SEQUENCE [LARGE SCALE GENOMIC DNA]</scope>
    <source>
        <strain evidence="6 7">H8</strain>
    </source>
</reference>
<dbReference type="PANTHER" id="PTHR12215:SF10">
    <property type="entry name" value="L-AMINOADIPATE-SEMIALDEHYDE DEHYDROGENASE-PHOSPHOPANTETHEINYL TRANSFERASE"/>
    <property type="match status" value="1"/>
</dbReference>
<evidence type="ECO:0000313" key="7">
    <source>
        <dbReference type="Proteomes" id="UP000291949"/>
    </source>
</evidence>
<dbReference type="Proteomes" id="UP000538955">
    <property type="component" value="Unassembled WGS sequence"/>
</dbReference>
<dbReference type="AlphaFoldDB" id="A0A7X9W908"/>
<dbReference type="RefSeq" id="WP_030058827.1">
    <property type="nucleotide sequence ID" value="NZ_AP014956.1"/>
</dbReference>
<accession>A0A7X9W908</accession>
<dbReference type="Gene3D" id="3.90.470.20">
    <property type="entry name" value="4'-phosphopantetheinyl transferase domain"/>
    <property type="match status" value="2"/>
</dbReference>
<evidence type="ECO:0000313" key="9">
    <source>
        <dbReference type="Proteomes" id="UP000550736"/>
    </source>
</evidence>
<keyword evidence="8" id="KW-1185">Reference proteome</keyword>
<dbReference type="GO" id="GO:0005829">
    <property type="term" value="C:cytosol"/>
    <property type="evidence" value="ECO:0007669"/>
    <property type="project" value="TreeGrafter"/>
</dbReference>
<evidence type="ECO:0000259" key="3">
    <source>
        <dbReference type="Pfam" id="PF01648"/>
    </source>
</evidence>
<comment type="similarity">
    <text evidence="1">Belongs to the P-Pant transferase superfamily. Gsp/Sfp/HetI/AcpT family.</text>
</comment>
<keyword evidence="2 5" id="KW-0808">Transferase</keyword>
<dbReference type="EMBL" id="JABBMI010000034">
    <property type="protein sequence ID" value="NMK53741.1"/>
    <property type="molecule type" value="Genomic_DNA"/>
</dbReference>
<protein>
    <submittedName>
        <fullName evidence="5">4'-phosphopantetheinyl transferase superfamily protein</fullName>
    </submittedName>
</protein>
<dbReference type="PANTHER" id="PTHR12215">
    <property type="entry name" value="PHOSPHOPANTETHEINE TRANSFERASE"/>
    <property type="match status" value="1"/>
</dbReference>
<dbReference type="NCBIfam" id="NF047349">
    <property type="entry name" value="4PPT_AusB"/>
    <property type="match status" value="1"/>
</dbReference>
<sequence>MTLFLTKINDDITNIEHRLFQSYRQLKKPERSKYRFKKDRVMHQIGDMLIQYCIEQCYGLNINQWKYHVTKNGKIEIQSRKHINVNLSYSFPYIVCAIDQHPVGVDIEEIKDLNYLNLATQFSVNEFNQVRQLKDFYTIWTKKESYTKLIGEGLLKGLDVYDVTQPLYYQDDKVFFQEYICQDRMIHLCSNHSRKHEIVKKSLDCLL</sequence>
<comment type="caution">
    <text evidence="5">The sequence shown here is derived from an EMBL/GenBank/DDBJ whole genome shotgun (WGS) entry which is preliminary data.</text>
</comment>
<gene>
    <name evidence="6" type="ORF">EQ811_10195</name>
    <name evidence="5" type="ORF">HHM13_02660</name>
    <name evidence="4" type="ORF">HHM24_03105</name>
</gene>
<dbReference type="InterPro" id="IPR037143">
    <property type="entry name" value="4-PPantetheinyl_Trfase_dom_sf"/>
</dbReference>
<dbReference type="InterPro" id="IPR008278">
    <property type="entry name" value="4-PPantetheinyl_Trfase_dom"/>
</dbReference>
<dbReference type="EMBL" id="JABBLX010000003">
    <property type="protein sequence ID" value="NMK97004.1"/>
    <property type="molecule type" value="Genomic_DNA"/>
</dbReference>
<organism evidence="5 9">
    <name type="scientific">Staphylococcus capitis</name>
    <dbReference type="NCBI Taxonomy" id="29388"/>
    <lineage>
        <taxon>Bacteria</taxon>
        <taxon>Bacillati</taxon>
        <taxon>Bacillota</taxon>
        <taxon>Bacilli</taxon>
        <taxon>Bacillales</taxon>
        <taxon>Staphylococcaceae</taxon>
        <taxon>Staphylococcus</taxon>
    </lineage>
</organism>
<dbReference type="SUPFAM" id="SSF56214">
    <property type="entry name" value="4'-phosphopantetheinyl transferase"/>
    <property type="match status" value="2"/>
</dbReference>
<dbReference type="InterPro" id="IPR050559">
    <property type="entry name" value="P-Pant_transferase_sf"/>
</dbReference>
<evidence type="ECO:0000313" key="6">
    <source>
        <dbReference type="EMBL" id="TBW76198.1"/>
    </source>
</evidence>
<evidence type="ECO:0000313" key="5">
    <source>
        <dbReference type="EMBL" id="NMK97004.1"/>
    </source>
</evidence>
<dbReference type="EMBL" id="SCHC01000003">
    <property type="protein sequence ID" value="TBW76198.1"/>
    <property type="molecule type" value="Genomic_DNA"/>
</dbReference>
<name>A0A7X9W908_STACP</name>
<evidence type="ECO:0000313" key="4">
    <source>
        <dbReference type="EMBL" id="NMK53741.1"/>
    </source>
</evidence>
<evidence type="ECO:0000256" key="2">
    <source>
        <dbReference type="ARBA" id="ARBA00022679"/>
    </source>
</evidence>
<feature type="domain" description="4'-phosphopantetheinyl transferase" evidence="3">
    <location>
        <begin position="102"/>
        <end position="165"/>
    </location>
</feature>
<reference evidence="8 9" key="2">
    <citation type="submission" date="2020-04" db="EMBL/GenBank/DDBJ databases">
        <title>The Epidemiology and Molecular Characteristics of Linezolid-Resistant Staphylococcus capitis in Huashan Hospital, Shanghai.</title>
        <authorList>
            <person name="Ding L."/>
            <person name="Li P."/>
            <person name="Yang Y."/>
            <person name="Lin D."/>
            <person name="Xu X."/>
        </authorList>
    </citation>
    <scope>NUCLEOTIDE SEQUENCE [LARGE SCALE GENOMIC DNA]</scope>
    <source>
        <strain evidence="5 9">12-86</strain>
        <strain evidence="4 8">17-84</strain>
    </source>
</reference>
<evidence type="ECO:0000256" key="1">
    <source>
        <dbReference type="ARBA" id="ARBA00010990"/>
    </source>
</evidence>
<dbReference type="GO" id="GO:0019878">
    <property type="term" value="P:lysine biosynthetic process via aminoadipic acid"/>
    <property type="evidence" value="ECO:0007669"/>
    <property type="project" value="TreeGrafter"/>
</dbReference>
<evidence type="ECO:0000313" key="8">
    <source>
        <dbReference type="Proteomes" id="UP000538955"/>
    </source>
</evidence>
<dbReference type="GO" id="GO:0008897">
    <property type="term" value="F:holo-[acyl-carrier-protein] synthase activity"/>
    <property type="evidence" value="ECO:0007669"/>
    <property type="project" value="InterPro"/>
</dbReference>
<dbReference type="Pfam" id="PF01648">
    <property type="entry name" value="ACPS"/>
    <property type="match status" value="1"/>
</dbReference>